<dbReference type="Pfam" id="PF09723">
    <property type="entry name" value="Zn_ribbon_8"/>
    <property type="match status" value="1"/>
</dbReference>
<name>A0A1F5R4H2_9BACT</name>
<sequence length="76" mass="7613">MPIYEYQCPQCGVKTEELVASFSAPAPKCPQCGVKTEKMLSTFAASVGGSDSFSSGDMGGSCPSGNCGCSSGSCGL</sequence>
<evidence type="ECO:0000313" key="3">
    <source>
        <dbReference type="Proteomes" id="UP000177230"/>
    </source>
</evidence>
<comment type="caution">
    <text evidence="2">The sequence shown here is derived from an EMBL/GenBank/DDBJ whole genome shotgun (WGS) entry which is preliminary data.</text>
</comment>
<evidence type="ECO:0000259" key="1">
    <source>
        <dbReference type="SMART" id="SM00834"/>
    </source>
</evidence>
<dbReference type="AlphaFoldDB" id="A0A1F5R4H2"/>
<dbReference type="EMBL" id="MFFM01000042">
    <property type="protein sequence ID" value="OGF09364.1"/>
    <property type="molecule type" value="Genomic_DNA"/>
</dbReference>
<feature type="domain" description="Putative regulatory protein FmdB zinc ribbon" evidence="1">
    <location>
        <begin position="1"/>
        <end position="41"/>
    </location>
</feature>
<gene>
    <name evidence="2" type="ORF">A2024_08760</name>
</gene>
<dbReference type="Proteomes" id="UP000177230">
    <property type="component" value="Unassembled WGS sequence"/>
</dbReference>
<reference evidence="2 3" key="1">
    <citation type="journal article" date="2016" name="Nat. Commun.">
        <title>Thousands of microbial genomes shed light on interconnected biogeochemical processes in an aquifer system.</title>
        <authorList>
            <person name="Anantharaman K."/>
            <person name="Brown C.T."/>
            <person name="Hug L.A."/>
            <person name="Sharon I."/>
            <person name="Castelle C.J."/>
            <person name="Probst A.J."/>
            <person name="Thomas B.C."/>
            <person name="Singh A."/>
            <person name="Wilkins M.J."/>
            <person name="Karaoz U."/>
            <person name="Brodie E.L."/>
            <person name="Williams K.H."/>
            <person name="Hubbard S.S."/>
            <person name="Banfield J.F."/>
        </authorList>
    </citation>
    <scope>NUCLEOTIDE SEQUENCE [LARGE SCALE GENOMIC DNA]</scope>
</reference>
<protein>
    <recommendedName>
        <fullName evidence="1">Putative regulatory protein FmdB zinc ribbon domain-containing protein</fullName>
    </recommendedName>
</protein>
<proteinExistence type="predicted"/>
<dbReference type="SMART" id="SM00834">
    <property type="entry name" value="CxxC_CXXC_SSSS"/>
    <property type="match status" value="1"/>
</dbReference>
<evidence type="ECO:0000313" key="2">
    <source>
        <dbReference type="EMBL" id="OGF09364.1"/>
    </source>
</evidence>
<organism evidence="2 3">
    <name type="scientific">Candidatus Edwardsbacteria bacterium GWF2_54_11</name>
    <dbReference type="NCBI Taxonomy" id="1817851"/>
    <lineage>
        <taxon>Bacteria</taxon>
        <taxon>Candidatus Edwardsiibacteriota</taxon>
    </lineage>
</organism>
<accession>A0A1F5R4H2</accession>
<dbReference type="InterPro" id="IPR013429">
    <property type="entry name" value="Regulatory_FmdB_Zinc_ribbon"/>
</dbReference>
<dbReference type="NCBIfam" id="TIGR02605">
    <property type="entry name" value="CxxC_CxxC_SSSS"/>
    <property type="match status" value="1"/>
</dbReference>